<feature type="non-terminal residue" evidence="2">
    <location>
        <position position="1"/>
    </location>
</feature>
<accession>A0ABD0NMS9</accession>
<evidence type="ECO:0000313" key="3">
    <source>
        <dbReference type="Proteomes" id="UP001529510"/>
    </source>
</evidence>
<gene>
    <name evidence="2" type="ORF">M9458_042670</name>
</gene>
<dbReference type="EMBL" id="JAMKFB020000021">
    <property type="protein sequence ID" value="KAL0163274.1"/>
    <property type="molecule type" value="Genomic_DNA"/>
</dbReference>
<feature type="region of interest" description="Disordered" evidence="1">
    <location>
        <begin position="36"/>
        <end position="58"/>
    </location>
</feature>
<evidence type="ECO:0000313" key="2">
    <source>
        <dbReference type="EMBL" id="KAL0163274.1"/>
    </source>
</evidence>
<reference evidence="2 3" key="1">
    <citation type="submission" date="2024-05" db="EMBL/GenBank/DDBJ databases">
        <title>Genome sequencing and assembly of Indian major carp, Cirrhinus mrigala (Hamilton, 1822).</title>
        <authorList>
            <person name="Mohindra V."/>
            <person name="Chowdhury L.M."/>
            <person name="Lal K."/>
            <person name="Jena J.K."/>
        </authorList>
    </citation>
    <scope>NUCLEOTIDE SEQUENCE [LARGE SCALE GENOMIC DNA]</scope>
    <source>
        <strain evidence="2">CM1030</strain>
        <tissue evidence="2">Blood</tissue>
    </source>
</reference>
<feature type="non-terminal residue" evidence="2">
    <location>
        <position position="58"/>
    </location>
</feature>
<evidence type="ECO:0000256" key="1">
    <source>
        <dbReference type="SAM" id="MobiDB-lite"/>
    </source>
</evidence>
<comment type="caution">
    <text evidence="2">The sequence shown here is derived from an EMBL/GenBank/DDBJ whole genome shotgun (WGS) entry which is preliminary data.</text>
</comment>
<dbReference type="AlphaFoldDB" id="A0ABD0NMS9"/>
<protein>
    <submittedName>
        <fullName evidence="2">Uncharacterized protein</fullName>
    </submittedName>
</protein>
<dbReference type="Proteomes" id="UP001529510">
    <property type="component" value="Unassembled WGS sequence"/>
</dbReference>
<keyword evidence="3" id="KW-1185">Reference proteome</keyword>
<sequence length="58" mass="6645">RRMITCRWMWSCRGGRAGTSALSWSEERTCIRRDPARRRSAMKTPSTLIMTPPTGCIT</sequence>
<proteinExistence type="predicted"/>
<organism evidence="2 3">
    <name type="scientific">Cirrhinus mrigala</name>
    <name type="common">Mrigala</name>
    <dbReference type="NCBI Taxonomy" id="683832"/>
    <lineage>
        <taxon>Eukaryota</taxon>
        <taxon>Metazoa</taxon>
        <taxon>Chordata</taxon>
        <taxon>Craniata</taxon>
        <taxon>Vertebrata</taxon>
        <taxon>Euteleostomi</taxon>
        <taxon>Actinopterygii</taxon>
        <taxon>Neopterygii</taxon>
        <taxon>Teleostei</taxon>
        <taxon>Ostariophysi</taxon>
        <taxon>Cypriniformes</taxon>
        <taxon>Cyprinidae</taxon>
        <taxon>Labeoninae</taxon>
        <taxon>Labeonini</taxon>
        <taxon>Cirrhinus</taxon>
    </lineage>
</organism>
<name>A0ABD0NMS9_CIRMR</name>